<sequence>MSHRRADQYPEKRGFRQVVQLGQDDDSAKNFRDDKRGLREGFVLIAIHGGSVASTAGQAGDAIDMDVSLGIAVAGGTDLSHRQRHTAACRRVACPSATGAPRWPIVLLLWAVAPDPIAAQTGSMLASDSDGSQE</sequence>
<dbReference type="AlphaFoldDB" id="A0A830FIL9"/>
<reference evidence="1" key="2">
    <citation type="submission" date="2020-09" db="EMBL/GenBank/DDBJ databases">
        <authorList>
            <person name="Sun Q."/>
            <person name="Ohkuma M."/>
        </authorList>
    </citation>
    <scope>NUCLEOTIDE SEQUENCE</scope>
    <source>
        <strain evidence="1">JCM 15759</strain>
    </source>
</reference>
<dbReference type="EMBL" id="BMON01000005">
    <property type="protein sequence ID" value="GGM50620.1"/>
    <property type="molecule type" value="Genomic_DNA"/>
</dbReference>
<evidence type="ECO:0000313" key="1">
    <source>
        <dbReference type="EMBL" id="GGM50620.1"/>
    </source>
</evidence>
<evidence type="ECO:0000313" key="2">
    <source>
        <dbReference type="Proteomes" id="UP000656367"/>
    </source>
</evidence>
<accession>A0A830FIL9</accession>
<gene>
    <name evidence="1" type="ORF">GCM10009006_34700</name>
</gene>
<name>A0A830FIL9_HALAR</name>
<protein>
    <submittedName>
        <fullName evidence="1">Uncharacterized protein</fullName>
    </submittedName>
</protein>
<comment type="caution">
    <text evidence="1">The sequence shown here is derived from an EMBL/GenBank/DDBJ whole genome shotgun (WGS) entry which is preliminary data.</text>
</comment>
<proteinExistence type="predicted"/>
<reference evidence="1" key="1">
    <citation type="journal article" date="2014" name="Int. J. Syst. Evol. Microbiol.">
        <title>Complete genome sequence of Corynebacterium casei LMG S-19264T (=DSM 44701T), isolated from a smear-ripened cheese.</title>
        <authorList>
            <consortium name="US DOE Joint Genome Institute (JGI-PGF)"/>
            <person name="Walter F."/>
            <person name="Albersmeier A."/>
            <person name="Kalinowski J."/>
            <person name="Ruckert C."/>
        </authorList>
    </citation>
    <scope>NUCLEOTIDE SEQUENCE</scope>
    <source>
        <strain evidence="1">JCM 15759</strain>
    </source>
</reference>
<organism evidence="1 2">
    <name type="scientific">Haloarcula argentinensis</name>
    <dbReference type="NCBI Taxonomy" id="43776"/>
    <lineage>
        <taxon>Archaea</taxon>
        <taxon>Methanobacteriati</taxon>
        <taxon>Methanobacteriota</taxon>
        <taxon>Stenosarchaea group</taxon>
        <taxon>Halobacteria</taxon>
        <taxon>Halobacteriales</taxon>
        <taxon>Haloarculaceae</taxon>
        <taxon>Haloarcula</taxon>
    </lineage>
</organism>
<dbReference type="Proteomes" id="UP000656367">
    <property type="component" value="Unassembled WGS sequence"/>
</dbReference>